<evidence type="ECO:0000313" key="2">
    <source>
        <dbReference type="EMBL" id="SDT80525.1"/>
    </source>
</evidence>
<organism evidence="2 3">
    <name type="scientific">Actinoplanes derwentensis</name>
    <dbReference type="NCBI Taxonomy" id="113562"/>
    <lineage>
        <taxon>Bacteria</taxon>
        <taxon>Bacillati</taxon>
        <taxon>Actinomycetota</taxon>
        <taxon>Actinomycetes</taxon>
        <taxon>Micromonosporales</taxon>
        <taxon>Micromonosporaceae</taxon>
        <taxon>Actinoplanes</taxon>
    </lineage>
</organism>
<dbReference type="OrthoDB" id="323926at2"/>
<feature type="region of interest" description="Disordered" evidence="1">
    <location>
        <begin position="389"/>
        <end position="410"/>
    </location>
</feature>
<dbReference type="STRING" id="113562.SAMN04489716_9239"/>
<gene>
    <name evidence="2" type="ORF">SAMN04489716_9239</name>
</gene>
<dbReference type="Gene3D" id="3.40.50.1110">
    <property type="entry name" value="SGNH hydrolase"/>
    <property type="match status" value="1"/>
</dbReference>
<reference evidence="2 3" key="1">
    <citation type="submission" date="2016-10" db="EMBL/GenBank/DDBJ databases">
        <authorList>
            <person name="de Groot N.N."/>
        </authorList>
    </citation>
    <scope>NUCLEOTIDE SEQUENCE [LARGE SCALE GENOMIC DNA]</scope>
    <source>
        <strain evidence="2 3">DSM 43941</strain>
    </source>
</reference>
<name>A0A1H2DCP9_9ACTN</name>
<proteinExistence type="predicted"/>
<keyword evidence="3" id="KW-1185">Reference proteome</keyword>
<protein>
    <submittedName>
        <fullName evidence="2">Uncharacterized protein</fullName>
    </submittedName>
</protein>
<sequence length="410" mass="44251">MTQDSSFAVTIMSSFTAGPMEPALQYWWSRLGLPAQPSFAPYGQLTQSFLELAARGPAEGWTSVVVLLRWEDWLRHRPDLIDPYRGGVALEVLLADLCSSIAAARPAINGFIVILVCPPSAAWSTPDRTGVLSYLTERLRSSTRSLDVHVSYAAVTAAAYRPARIHDEHADQLGHMPYQPAYFTVLSTVVARHLLAAFGRFRRSVVLDPLRTLFAPVSVSTADRAAIYDLFSVIGVDRRLELLSVRPGVMVNLLIAENPGLRILQARGALYGRGGSADETIEDPIRDLRQLCATGVLDPHETVLLDVRPDVCSAAMAAFPGLVAVPPGADPGHAFAHVWAWDPGRLLPILPGAVPALDPESPVLPAGDPGLTDADSLHREVLRHRRTVRDAAAQAGSDAVPTPERTPCAP</sequence>
<dbReference type="RefSeq" id="WP_092555755.1">
    <property type="nucleotide sequence ID" value="NZ_BOMJ01000085.1"/>
</dbReference>
<dbReference type="Proteomes" id="UP000198688">
    <property type="component" value="Chromosome I"/>
</dbReference>
<accession>A0A1H2DCP9</accession>
<evidence type="ECO:0000313" key="3">
    <source>
        <dbReference type="Proteomes" id="UP000198688"/>
    </source>
</evidence>
<evidence type="ECO:0000256" key="1">
    <source>
        <dbReference type="SAM" id="MobiDB-lite"/>
    </source>
</evidence>
<dbReference type="AlphaFoldDB" id="A0A1H2DCP9"/>
<dbReference type="EMBL" id="LT629758">
    <property type="protein sequence ID" value="SDT80525.1"/>
    <property type="molecule type" value="Genomic_DNA"/>
</dbReference>
<dbReference type="InterPro" id="IPR036514">
    <property type="entry name" value="SGNH_hydro_sf"/>
</dbReference>